<keyword evidence="1" id="KW-0472">Membrane</keyword>
<evidence type="ECO:0000313" key="4">
    <source>
        <dbReference type="Proteomes" id="UP000663444"/>
    </source>
</evidence>
<dbReference type="GO" id="GO:0016020">
    <property type="term" value="C:membrane"/>
    <property type="evidence" value="ECO:0007669"/>
    <property type="project" value="UniProtKB-SubCell"/>
</dbReference>
<evidence type="ECO:0000259" key="2">
    <source>
        <dbReference type="Pfam" id="PF14378"/>
    </source>
</evidence>
<keyword evidence="4" id="KW-1185">Reference proteome</keyword>
<proteinExistence type="predicted"/>
<feature type="transmembrane region" description="Helical" evidence="1">
    <location>
        <begin position="130"/>
        <end position="151"/>
    </location>
</feature>
<gene>
    <name evidence="3" type="ORF">IWH25_15095</name>
</gene>
<feature type="transmembrane region" description="Helical" evidence="1">
    <location>
        <begin position="198"/>
        <end position="215"/>
    </location>
</feature>
<dbReference type="Pfam" id="PF14378">
    <property type="entry name" value="PAP2_3"/>
    <property type="match status" value="1"/>
</dbReference>
<feature type="transmembrane region" description="Helical" evidence="1">
    <location>
        <begin position="227"/>
        <end position="244"/>
    </location>
</feature>
<organism evidence="3 4">
    <name type="scientific">Azospira restricta</name>
    <dbReference type="NCBI Taxonomy" id="404405"/>
    <lineage>
        <taxon>Bacteria</taxon>
        <taxon>Pseudomonadati</taxon>
        <taxon>Pseudomonadota</taxon>
        <taxon>Betaproteobacteria</taxon>
        <taxon>Rhodocyclales</taxon>
        <taxon>Rhodocyclaceae</taxon>
        <taxon>Azospira</taxon>
    </lineage>
</organism>
<feature type="transmembrane region" description="Helical" evidence="1">
    <location>
        <begin position="320"/>
        <end position="339"/>
    </location>
</feature>
<protein>
    <submittedName>
        <fullName evidence="3">Phosphatase PAP2 family protein</fullName>
    </submittedName>
</protein>
<evidence type="ECO:0000313" key="3">
    <source>
        <dbReference type="EMBL" id="QRJ63060.1"/>
    </source>
</evidence>
<keyword evidence="1" id="KW-0812">Transmembrane</keyword>
<feature type="transmembrane region" description="Helical" evidence="1">
    <location>
        <begin position="345"/>
        <end position="363"/>
    </location>
</feature>
<dbReference type="InterPro" id="IPR026841">
    <property type="entry name" value="Aur1/Ipt1"/>
</dbReference>
<sequence length="368" mass="40411">MWRSIPTPSKLLLLPAIALPLAAAGIHYASALPAAYSWSRTLELLGLAVVDRYFALAALFVLLAAAARRAAPGAAVAGRLRQGLSLALALAVALMLALLSARYSPWDYLALPLVAALLYRTLLRTDFAEALFGMAATVFVLVVVSYVFTIFKSQLFTFGVVLDDWLIAGERALFGEPLYLAVARWASTRPAVVGFSDWAYFLFFHHIALTALFLFAQGDRREQWRYVASLSLCYLLGGVSYYLFPAYGPAFYDPEKFAYLHDSAPFTLSIQQLLADATNAAAAGKLERIETFAFIACMPSLHMAHESLMLFFARRSLPMSVFSAFFWLSSIVAVLVLGWHYLFDVAGGMLLAALVIGIVWRALPPQRA</sequence>
<feature type="transmembrane region" description="Helical" evidence="1">
    <location>
        <begin position="83"/>
        <end position="100"/>
    </location>
</feature>
<feature type="domain" description="Inositolphosphotransferase Aur1/Ipt1" evidence="2">
    <location>
        <begin position="165"/>
        <end position="357"/>
    </location>
</feature>
<keyword evidence="1" id="KW-1133">Transmembrane helix</keyword>
<feature type="transmembrane region" description="Helical" evidence="1">
    <location>
        <begin position="106"/>
        <end position="123"/>
    </location>
</feature>
<feature type="transmembrane region" description="Helical" evidence="1">
    <location>
        <begin position="292"/>
        <end position="313"/>
    </location>
</feature>
<accession>A0A974PX78</accession>
<dbReference type="EMBL" id="CP064781">
    <property type="protein sequence ID" value="QRJ63060.1"/>
    <property type="molecule type" value="Genomic_DNA"/>
</dbReference>
<reference evidence="3" key="1">
    <citation type="submission" date="2020-11" db="EMBL/GenBank/DDBJ databases">
        <title>Azospira restricta DSM 18626 genome sequence.</title>
        <authorList>
            <person name="Moe W.M."/>
        </authorList>
    </citation>
    <scope>NUCLEOTIDE SEQUENCE</scope>
    <source>
        <strain evidence="3">DSM 18626</strain>
    </source>
</reference>
<dbReference type="AlphaFoldDB" id="A0A974PX78"/>
<evidence type="ECO:0000256" key="1">
    <source>
        <dbReference type="SAM" id="Phobius"/>
    </source>
</evidence>
<dbReference type="RefSeq" id="WP_203386587.1">
    <property type="nucleotide sequence ID" value="NZ_CP064781.1"/>
</dbReference>
<dbReference type="KEGG" id="ares:IWH25_15095"/>
<feature type="transmembrane region" description="Helical" evidence="1">
    <location>
        <begin position="53"/>
        <end position="71"/>
    </location>
</feature>
<name>A0A974PX78_9RHOO</name>
<dbReference type="Proteomes" id="UP000663444">
    <property type="component" value="Chromosome"/>
</dbReference>